<protein>
    <submittedName>
        <fullName evidence="2">EVE domain-containing protein</fullName>
    </submittedName>
</protein>
<keyword evidence="3" id="KW-1185">Reference proteome</keyword>
<reference evidence="2 3" key="1">
    <citation type="submission" date="2021-05" db="EMBL/GenBank/DDBJ databases">
        <title>A novel Methanospirillum isolate from a pyrite-forming mixed culture.</title>
        <authorList>
            <person name="Bunk B."/>
            <person name="Sproer C."/>
            <person name="Spring S."/>
            <person name="Pester M."/>
        </authorList>
    </citation>
    <scope>NUCLEOTIDE SEQUENCE [LARGE SCALE GENOMIC DNA]</scope>
    <source>
        <strain evidence="2 3">J.3.6.1-F.2.7.3</strain>
    </source>
</reference>
<dbReference type="AlphaFoldDB" id="A0A8E7AZR6"/>
<accession>A0A8E7AZR6</accession>
<sequence>MTYWLTIGTWEGWNTLTHNGILEIPKRDKKRFEKIKNGDKVLFYTKLDFRPEGLLLPVVVGSAIVKQVIQRTPPEEITITRAWEMLEPCRCQMKNIYEFSTPVPLYPLVQELQFIGNKKRWTIYLTHALQEIFEKDYNIIVSKQTRHPIQKTQ</sequence>
<dbReference type="InterPro" id="IPR015947">
    <property type="entry name" value="PUA-like_sf"/>
</dbReference>
<proteinExistence type="predicted"/>
<feature type="domain" description="EVE" evidence="1">
    <location>
        <begin position="2"/>
        <end position="142"/>
    </location>
</feature>
<dbReference type="KEGG" id="mrtj:KHC33_10630"/>
<dbReference type="Pfam" id="PF01878">
    <property type="entry name" value="EVE"/>
    <property type="match status" value="1"/>
</dbReference>
<gene>
    <name evidence="2" type="ORF">KHC33_10630</name>
</gene>
<name>A0A8E7AZR6_9EURY</name>
<dbReference type="EMBL" id="CP075546">
    <property type="protein sequence ID" value="QVV87798.1"/>
    <property type="molecule type" value="Genomic_DNA"/>
</dbReference>
<dbReference type="Gene3D" id="3.10.590.10">
    <property type="entry name" value="ph1033 like domains"/>
    <property type="match status" value="1"/>
</dbReference>
<dbReference type="Proteomes" id="UP000680656">
    <property type="component" value="Chromosome"/>
</dbReference>
<evidence type="ECO:0000313" key="3">
    <source>
        <dbReference type="Proteomes" id="UP000680656"/>
    </source>
</evidence>
<dbReference type="GeneID" id="65097644"/>
<dbReference type="RefSeq" id="WP_214418618.1">
    <property type="nucleotide sequence ID" value="NZ_CP075546.1"/>
</dbReference>
<evidence type="ECO:0000259" key="1">
    <source>
        <dbReference type="Pfam" id="PF01878"/>
    </source>
</evidence>
<evidence type="ECO:0000313" key="2">
    <source>
        <dbReference type="EMBL" id="QVV87798.1"/>
    </source>
</evidence>
<dbReference type="InterPro" id="IPR002740">
    <property type="entry name" value="EVE_domain"/>
</dbReference>
<dbReference type="SUPFAM" id="SSF88697">
    <property type="entry name" value="PUA domain-like"/>
    <property type="match status" value="1"/>
</dbReference>
<organism evidence="2 3">
    <name type="scientific">Methanospirillum purgamenti</name>
    <dbReference type="NCBI Taxonomy" id="2834276"/>
    <lineage>
        <taxon>Archaea</taxon>
        <taxon>Methanobacteriati</taxon>
        <taxon>Methanobacteriota</taxon>
        <taxon>Stenosarchaea group</taxon>
        <taxon>Methanomicrobia</taxon>
        <taxon>Methanomicrobiales</taxon>
        <taxon>Methanospirillaceae</taxon>
        <taxon>Methanospirillum</taxon>
    </lineage>
</organism>